<sequence length="78" mass="8642">MIQINGKDVASVEDVANKLSNYKVREKVEIKTDYNGAINSYSIELGESYEEAGRPVIGISIGPKNNLNVFQLIDNLIK</sequence>
<comment type="caution">
    <text evidence="1">The sequence shown here is derived from an EMBL/GenBank/DDBJ whole genome shotgun (WGS) entry which is preliminary data.</text>
</comment>
<protein>
    <submittedName>
        <fullName evidence="1">Uncharacterized protein</fullName>
    </submittedName>
</protein>
<evidence type="ECO:0000313" key="1">
    <source>
        <dbReference type="EMBL" id="EFK97886.1"/>
    </source>
</evidence>
<feature type="non-terminal residue" evidence="1">
    <location>
        <position position="78"/>
    </location>
</feature>
<reference evidence="1" key="1">
    <citation type="submission" date="2010-07" db="EMBL/GenBank/DDBJ databases">
        <authorList>
            <consortium name="CONSOLIDER consortium CSD2007-00005"/>
            <person name="Guazzaroni M.-E."/>
            <person name="Richter M."/>
            <person name="Garcia-Salamanca A."/>
            <person name="Yarza P."/>
            <person name="Ferrer M."/>
        </authorList>
    </citation>
    <scope>NUCLEOTIDE SEQUENCE</scope>
</reference>
<name>D9PEV0_9ZZZZ</name>
<dbReference type="EMBL" id="ADZX01000003">
    <property type="protein sequence ID" value="EFK97886.1"/>
    <property type="molecule type" value="Genomic_DNA"/>
</dbReference>
<proteinExistence type="predicted"/>
<dbReference type="InterPro" id="IPR036034">
    <property type="entry name" value="PDZ_sf"/>
</dbReference>
<gene>
    <name evidence="1" type="ORF">LDC_0028</name>
</gene>
<dbReference type="AlphaFoldDB" id="D9PEV0"/>
<dbReference type="Gene3D" id="2.30.42.10">
    <property type="match status" value="1"/>
</dbReference>
<reference evidence="1" key="2">
    <citation type="journal article" date="2011" name="Microb. Ecol.">
        <title>Taxonomic and Functional Metagenomic Profiling of the Microbial Community in the Anoxic Sediment of a Sub-saline Shallow Lake (Laguna de Carrizo, Central Spain).</title>
        <authorList>
            <person name="Ferrer M."/>
            <person name="Guazzaroni M.E."/>
            <person name="Richter M."/>
            <person name="Garcia-Salamanca A."/>
            <person name="Yarza P."/>
            <person name="Suarez-Suarez A."/>
            <person name="Solano J."/>
            <person name="Alcaide M."/>
            <person name="van Dillewijn P."/>
            <person name="Molina-Henares M.A."/>
            <person name="Lopez-Cortes N."/>
            <person name="Al-Ramahi Y."/>
            <person name="Guerrero C."/>
            <person name="Acosta A."/>
            <person name="de Eugenio L.I."/>
            <person name="Martinez V."/>
            <person name="Marques S."/>
            <person name="Rojo F."/>
            <person name="Santero E."/>
            <person name="Genilloud O."/>
            <person name="Perez-Perez J."/>
            <person name="Rossello-Mora R."/>
            <person name="Ramos J.L."/>
        </authorList>
    </citation>
    <scope>NUCLEOTIDE SEQUENCE</scope>
</reference>
<organism evidence="1">
    <name type="scientific">sediment metagenome</name>
    <dbReference type="NCBI Taxonomy" id="749907"/>
    <lineage>
        <taxon>unclassified sequences</taxon>
        <taxon>metagenomes</taxon>
        <taxon>ecological metagenomes</taxon>
    </lineage>
</organism>
<dbReference type="SUPFAM" id="SSF50156">
    <property type="entry name" value="PDZ domain-like"/>
    <property type="match status" value="1"/>
</dbReference>
<accession>D9PEV0</accession>